<proteinExistence type="predicted"/>
<sequence>MSAIIEEDGSGYEPVKVLIAMHEGMDTMDVVGPLEVFSFAQHDMKNADSKAFRVLFAGNTEH</sequence>
<feature type="non-terminal residue" evidence="1">
    <location>
        <position position="62"/>
    </location>
</feature>
<dbReference type="EMBL" id="JAUJLE010001559">
    <property type="protein sequence ID" value="KAK0948928.1"/>
    <property type="molecule type" value="Genomic_DNA"/>
</dbReference>
<organism evidence="1 2">
    <name type="scientific">Friedmanniomyces endolithicus</name>
    <dbReference type="NCBI Taxonomy" id="329885"/>
    <lineage>
        <taxon>Eukaryota</taxon>
        <taxon>Fungi</taxon>
        <taxon>Dikarya</taxon>
        <taxon>Ascomycota</taxon>
        <taxon>Pezizomycotina</taxon>
        <taxon>Dothideomycetes</taxon>
        <taxon>Dothideomycetidae</taxon>
        <taxon>Mycosphaerellales</taxon>
        <taxon>Teratosphaeriaceae</taxon>
        <taxon>Friedmanniomyces</taxon>
    </lineage>
</organism>
<dbReference type="InterPro" id="IPR029062">
    <property type="entry name" value="Class_I_gatase-like"/>
</dbReference>
<evidence type="ECO:0000313" key="1">
    <source>
        <dbReference type="EMBL" id="KAK0948928.1"/>
    </source>
</evidence>
<evidence type="ECO:0000313" key="2">
    <source>
        <dbReference type="Proteomes" id="UP001175353"/>
    </source>
</evidence>
<protein>
    <submittedName>
        <fullName evidence="1">Uncharacterized protein</fullName>
    </submittedName>
</protein>
<keyword evidence="2" id="KW-1185">Reference proteome</keyword>
<dbReference type="Gene3D" id="3.40.50.880">
    <property type="match status" value="1"/>
</dbReference>
<dbReference type="AlphaFoldDB" id="A0AAN6H2B4"/>
<name>A0AAN6H2B4_9PEZI</name>
<reference evidence="1" key="1">
    <citation type="submission" date="2023-06" db="EMBL/GenBank/DDBJ databases">
        <title>Black Yeasts Isolated from many extreme environments.</title>
        <authorList>
            <person name="Coleine C."/>
            <person name="Stajich J.E."/>
            <person name="Selbmann L."/>
        </authorList>
    </citation>
    <scope>NUCLEOTIDE SEQUENCE</scope>
    <source>
        <strain evidence="1">CCFEE 5200</strain>
    </source>
</reference>
<gene>
    <name evidence="1" type="ORF">LTR91_026861</name>
</gene>
<accession>A0AAN6H2B4</accession>
<dbReference type="Proteomes" id="UP001175353">
    <property type="component" value="Unassembled WGS sequence"/>
</dbReference>
<comment type="caution">
    <text evidence="1">The sequence shown here is derived from an EMBL/GenBank/DDBJ whole genome shotgun (WGS) entry which is preliminary data.</text>
</comment>